<keyword evidence="2" id="KW-1185">Reference proteome</keyword>
<accession>A0ABX7JP84</accession>
<organism evidence="1 2">
    <name type="scientific">Paracoccus methylovorus</name>
    <dbReference type="NCBI Taxonomy" id="2812658"/>
    <lineage>
        <taxon>Bacteria</taxon>
        <taxon>Pseudomonadati</taxon>
        <taxon>Pseudomonadota</taxon>
        <taxon>Alphaproteobacteria</taxon>
        <taxon>Rhodobacterales</taxon>
        <taxon>Paracoccaceae</taxon>
        <taxon>Paracoccus</taxon>
    </lineage>
</organism>
<evidence type="ECO:0000313" key="1">
    <source>
        <dbReference type="EMBL" id="QRZ15048.1"/>
    </source>
</evidence>
<dbReference type="RefSeq" id="WP_205296009.1">
    <property type="nucleotide sequence ID" value="NZ_CP070371.1"/>
</dbReference>
<dbReference type="EMBL" id="CP070371">
    <property type="protein sequence ID" value="QRZ15048.1"/>
    <property type="molecule type" value="Genomic_DNA"/>
</dbReference>
<name>A0ABX7JP84_9RHOB</name>
<reference evidence="1 2" key="1">
    <citation type="submission" date="2021-02" db="EMBL/GenBank/DDBJ databases">
        <title>Paracoccus methylovroum sp.nov., a new methanol and methylamine utilizing methylotrophic denitrifer.</title>
        <authorList>
            <person name="Timsy T."/>
            <person name="Behrendt U."/>
            <person name="Ulrich A."/>
            <person name="Spanner T."/>
            <person name="Foesel B.U."/>
            <person name="Horn M.A."/>
            <person name="Kolb S."/>
        </authorList>
    </citation>
    <scope>NUCLEOTIDE SEQUENCE [LARGE SCALE GENOMIC DNA]</scope>
    <source>
        <strain evidence="1 2">H4-D09</strain>
    </source>
</reference>
<sequence>MILIIHAQAPQAPLGVTTELLKLADFIVLAGPDDAFDDRLLPVPPGKVGSAFLRLTLLQPQLSAFEVLSNCSRLFQPILTENLVGMHYFQPGKDLLDGISPSSTEGPVTWTSDISGTVTRFYLAPAVIISSIFRPLIRDLCERHLSDDQRFAFLAGAFQDYK</sequence>
<protein>
    <submittedName>
        <fullName evidence="1">Uncharacterized protein</fullName>
    </submittedName>
</protein>
<proteinExistence type="predicted"/>
<gene>
    <name evidence="1" type="ORF">JWJ88_19080</name>
</gene>
<evidence type="ECO:0000313" key="2">
    <source>
        <dbReference type="Proteomes" id="UP000663629"/>
    </source>
</evidence>
<dbReference type="Proteomes" id="UP000663629">
    <property type="component" value="Chromosome 2"/>
</dbReference>